<protein>
    <recommendedName>
        <fullName evidence="4">Glycosyltransferase</fullName>
        <ecNumber evidence="4">2.4.1.-</ecNumber>
    </recommendedName>
</protein>
<accession>A0A0J8DY30</accession>
<dbReference type="PANTHER" id="PTHR48047">
    <property type="entry name" value="GLYCOSYLTRANSFERASE"/>
    <property type="match status" value="1"/>
</dbReference>
<keyword evidence="3" id="KW-0328">Glycosyltransferase</keyword>
<evidence type="ECO:0000313" key="6">
    <source>
        <dbReference type="Proteomes" id="UP000035740"/>
    </source>
</evidence>
<dbReference type="CDD" id="cd03784">
    <property type="entry name" value="GT1_Gtf-like"/>
    <property type="match status" value="1"/>
</dbReference>
<evidence type="ECO:0000256" key="1">
    <source>
        <dbReference type="ARBA" id="ARBA00009995"/>
    </source>
</evidence>
<reference evidence="5 6" key="1">
    <citation type="journal article" date="2014" name="Nature">
        <title>The genome of the recently domesticated crop plant sugar beet (Beta vulgaris).</title>
        <authorList>
            <person name="Dohm J.C."/>
            <person name="Minoche A.E."/>
            <person name="Holtgrawe D."/>
            <person name="Capella-Gutierrez S."/>
            <person name="Zakrzewski F."/>
            <person name="Tafer H."/>
            <person name="Rupp O."/>
            <person name="Sorensen T.R."/>
            <person name="Stracke R."/>
            <person name="Reinhardt R."/>
            <person name="Goesmann A."/>
            <person name="Kraft T."/>
            <person name="Schulz B."/>
            <person name="Stadler P.F."/>
            <person name="Schmidt T."/>
            <person name="Gabaldon T."/>
            <person name="Lehrach H."/>
            <person name="Weisshaar B."/>
            <person name="Himmelbauer H."/>
        </authorList>
    </citation>
    <scope>NUCLEOTIDE SEQUENCE [LARGE SCALE GENOMIC DNA]</scope>
    <source>
        <tissue evidence="5">Taproot</tissue>
    </source>
</reference>
<gene>
    <name evidence="5" type="ORF">BVRB_005070</name>
</gene>
<name>A0A0J8DY30_BETVV</name>
<keyword evidence="2 3" id="KW-0808">Transferase</keyword>
<dbReference type="Pfam" id="PF00201">
    <property type="entry name" value="UDPGT"/>
    <property type="match status" value="1"/>
</dbReference>
<comment type="similarity">
    <text evidence="1 3">Belongs to the UDP-glycosyltransferase family.</text>
</comment>
<keyword evidence="6" id="KW-1185">Reference proteome</keyword>
<dbReference type="GO" id="GO:0035251">
    <property type="term" value="F:UDP-glucosyltransferase activity"/>
    <property type="evidence" value="ECO:0007669"/>
    <property type="project" value="TreeGrafter"/>
</dbReference>
<dbReference type="InterPro" id="IPR035595">
    <property type="entry name" value="UDP_glycos_trans_CS"/>
</dbReference>
<organism evidence="5 6">
    <name type="scientific">Beta vulgaris subsp. vulgaris</name>
    <name type="common">Beet</name>
    <dbReference type="NCBI Taxonomy" id="3555"/>
    <lineage>
        <taxon>Eukaryota</taxon>
        <taxon>Viridiplantae</taxon>
        <taxon>Streptophyta</taxon>
        <taxon>Embryophyta</taxon>
        <taxon>Tracheophyta</taxon>
        <taxon>Spermatophyta</taxon>
        <taxon>Magnoliopsida</taxon>
        <taxon>eudicotyledons</taxon>
        <taxon>Gunneridae</taxon>
        <taxon>Pentapetalae</taxon>
        <taxon>Caryophyllales</taxon>
        <taxon>Chenopodiaceae</taxon>
        <taxon>Betoideae</taxon>
        <taxon>Beta</taxon>
    </lineage>
</organism>
<dbReference type="Gene3D" id="3.40.50.2000">
    <property type="entry name" value="Glycogen Phosphorylase B"/>
    <property type="match status" value="2"/>
</dbReference>
<dbReference type="eggNOG" id="KOG1192">
    <property type="taxonomic scope" value="Eukaryota"/>
</dbReference>
<dbReference type="PROSITE" id="PS00375">
    <property type="entry name" value="UDPGT"/>
    <property type="match status" value="1"/>
</dbReference>
<evidence type="ECO:0000313" key="5">
    <source>
        <dbReference type="EMBL" id="KMS95780.1"/>
    </source>
</evidence>
<dbReference type="FunFam" id="3.40.50.2000:FF:000107">
    <property type="entry name" value="Glycosyltransferase"/>
    <property type="match status" value="1"/>
</dbReference>
<dbReference type="KEGG" id="bvg:104883984"/>
<evidence type="ECO:0000256" key="4">
    <source>
        <dbReference type="RuleBase" id="RU362057"/>
    </source>
</evidence>
<dbReference type="OMA" id="CAFHEPA"/>
<dbReference type="EC" id="2.4.1.-" evidence="4"/>
<sequence>MAQSTSPKHLHIGLFPFMSKGHTIPILHLTKLIHNHRPQATFTIFTTPANEPFILASLSSLPPNTINTISLPFSTTDDIPAGVESTDQLPSISLFHSFALATAKLQPLFETALEYIQKSQNPISFLISDGFLYWTHESASQFNITRLVFYGMNMYASTISMIVSQNGLLSRLNSNDELIQVPDFPRIKLSKYDFDPTFMMKFDSQSQVSDFLMKCGKSVSTCNGMVVNSFYELEQPFIDYSNSTQPIKSWCVGPFCMADKPTLERSEKPLWIRWLDKKQSEGKPVLYVAFGSQAEISDEQLKEIAIGLEKSGVLFLWVLRIKSKQENVMEGFEERTKEQGLIVRGWVEQREILAHESVQGFLSHCGWNSALESICAGVPILAWPMMAEQHLNAKMVDEEINVGLRVETCDGLPRGFVKWEGLSKMVKELMEGEMGKKVRMNVKKLSEVAKKSVEEGGSSWGNLDTLLNELEIGWIKHVMKDQKTMDI</sequence>
<evidence type="ECO:0000256" key="2">
    <source>
        <dbReference type="ARBA" id="ARBA00022679"/>
    </source>
</evidence>
<proteinExistence type="inferred from homology"/>
<dbReference type="Proteomes" id="UP000035740">
    <property type="component" value="Unassembled WGS sequence"/>
</dbReference>
<dbReference type="Gramene" id="KMS95780">
    <property type="protein sequence ID" value="KMS95780"/>
    <property type="gene ID" value="BVRB_005070"/>
</dbReference>
<dbReference type="EMBL" id="KQ090435">
    <property type="protein sequence ID" value="KMS95780.1"/>
    <property type="molecule type" value="Genomic_DNA"/>
</dbReference>
<dbReference type="SUPFAM" id="SSF53756">
    <property type="entry name" value="UDP-Glycosyltransferase/glycogen phosphorylase"/>
    <property type="match status" value="1"/>
</dbReference>
<dbReference type="OrthoDB" id="5835829at2759"/>
<dbReference type="AlphaFoldDB" id="A0A0J8DY30"/>
<evidence type="ECO:0000256" key="3">
    <source>
        <dbReference type="RuleBase" id="RU003718"/>
    </source>
</evidence>
<dbReference type="InterPro" id="IPR002213">
    <property type="entry name" value="UDP_glucos_trans"/>
</dbReference>
<dbReference type="PANTHER" id="PTHR48047:SF51">
    <property type="entry name" value="GLYCOSYLTRANSFERASE"/>
    <property type="match status" value="1"/>
</dbReference>